<name>A0A087ULN5_STEMI</name>
<dbReference type="InterPro" id="IPR011009">
    <property type="entry name" value="Kinase-like_dom_sf"/>
</dbReference>
<dbReference type="OrthoDB" id="6420333at2759"/>
<accession>A0A087ULN5</accession>
<evidence type="ECO:0000313" key="3">
    <source>
        <dbReference type="Proteomes" id="UP000054359"/>
    </source>
</evidence>
<keyword evidence="2" id="KW-0675">Receptor</keyword>
<dbReference type="EMBL" id="KK120433">
    <property type="protein sequence ID" value="KFM78274.1"/>
    <property type="molecule type" value="Genomic_DNA"/>
</dbReference>
<dbReference type="Proteomes" id="UP000054359">
    <property type="component" value="Unassembled WGS sequence"/>
</dbReference>
<protein>
    <submittedName>
        <fullName evidence="2">Platelet-derived growth factor receptor alpha</fullName>
    </submittedName>
</protein>
<dbReference type="Gene3D" id="1.10.510.10">
    <property type="entry name" value="Transferase(Phosphotransferase) domain 1"/>
    <property type="match status" value="1"/>
</dbReference>
<dbReference type="Pfam" id="PF07714">
    <property type="entry name" value="PK_Tyr_Ser-Thr"/>
    <property type="match status" value="1"/>
</dbReference>
<dbReference type="SUPFAM" id="SSF56112">
    <property type="entry name" value="Protein kinase-like (PK-like)"/>
    <property type="match status" value="1"/>
</dbReference>
<dbReference type="InterPro" id="IPR050122">
    <property type="entry name" value="RTK"/>
</dbReference>
<sequence>MWEFFTLGGNPYPGIEIDEEFYKKLKAGYRMGKPEFCPDEIYQIMQNCWSACPDSRPDFDDISVAIGDLLEAGVKQHYLDVNTPYIEMNRKMLNHDYFNLQTAQNQGQCHIYINSEICNHALNDNTIALSKEFSSKATSKDKTELNFSTFLDTITEDEVMRTKTIEEQRNKAR</sequence>
<dbReference type="GO" id="GO:0007169">
    <property type="term" value="P:cell surface receptor protein tyrosine kinase signaling pathway"/>
    <property type="evidence" value="ECO:0007669"/>
    <property type="project" value="TreeGrafter"/>
</dbReference>
<dbReference type="STRING" id="407821.A0A087ULN5"/>
<proteinExistence type="predicted"/>
<dbReference type="FunFam" id="1.10.510.10:FF:001927">
    <property type="entry name" value="Receptor protein-tyrosine kinase"/>
    <property type="match status" value="1"/>
</dbReference>
<dbReference type="PANTHER" id="PTHR24416">
    <property type="entry name" value="TYROSINE-PROTEIN KINASE RECEPTOR"/>
    <property type="match status" value="1"/>
</dbReference>
<organism evidence="2 3">
    <name type="scientific">Stegodyphus mimosarum</name>
    <name type="common">African social velvet spider</name>
    <dbReference type="NCBI Taxonomy" id="407821"/>
    <lineage>
        <taxon>Eukaryota</taxon>
        <taxon>Metazoa</taxon>
        <taxon>Ecdysozoa</taxon>
        <taxon>Arthropoda</taxon>
        <taxon>Chelicerata</taxon>
        <taxon>Arachnida</taxon>
        <taxon>Araneae</taxon>
        <taxon>Araneomorphae</taxon>
        <taxon>Entelegynae</taxon>
        <taxon>Eresoidea</taxon>
        <taxon>Eresidae</taxon>
        <taxon>Stegodyphus</taxon>
    </lineage>
</organism>
<dbReference type="GO" id="GO:0004714">
    <property type="term" value="F:transmembrane receptor protein tyrosine kinase activity"/>
    <property type="evidence" value="ECO:0007669"/>
    <property type="project" value="TreeGrafter"/>
</dbReference>
<dbReference type="PANTHER" id="PTHR24416:SF600">
    <property type="entry name" value="PDGF- AND VEGF-RECEPTOR RELATED, ISOFORM J"/>
    <property type="match status" value="1"/>
</dbReference>
<gene>
    <name evidence="2" type="ORF">X975_08434</name>
</gene>
<keyword evidence="3" id="KW-1185">Reference proteome</keyword>
<feature type="non-terminal residue" evidence="2">
    <location>
        <position position="173"/>
    </location>
</feature>
<evidence type="ECO:0000313" key="2">
    <source>
        <dbReference type="EMBL" id="KFM78274.1"/>
    </source>
</evidence>
<dbReference type="GO" id="GO:0043235">
    <property type="term" value="C:receptor complex"/>
    <property type="evidence" value="ECO:0007669"/>
    <property type="project" value="TreeGrafter"/>
</dbReference>
<dbReference type="InterPro" id="IPR001245">
    <property type="entry name" value="Ser-Thr/Tyr_kinase_cat_dom"/>
</dbReference>
<evidence type="ECO:0000259" key="1">
    <source>
        <dbReference type="Pfam" id="PF07714"/>
    </source>
</evidence>
<feature type="domain" description="Serine-threonine/tyrosine-protein kinase catalytic" evidence="1">
    <location>
        <begin position="1"/>
        <end position="63"/>
    </location>
</feature>
<dbReference type="AlphaFoldDB" id="A0A087ULN5"/>
<dbReference type="GO" id="GO:0005886">
    <property type="term" value="C:plasma membrane"/>
    <property type="evidence" value="ECO:0007669"/>
    <property type="project" value="TreeGrafter"/>
</dbReference>
<reference evidence="2 3" key="1">
    <citation type="submission" date="2013-11" db="EMBL/GenBank/DDBJ databases">
        <title>Genome sequencing of Stegodyphus mimosarum.</title>
        <authorList>
            <person name="Bechsgaard J."/>
        </authorList>
    </citation>
    <scope>NUCLEOTIDE SEQUENCE [LARGE SCALE GENOMIC DNA]</scope>
</reference>